<gene>
    <name evidence="2" type="ORF">Pfra01_002004400</name>
</gene>
<dbReference type="AlphaFoldDB" id="A0A9W6XYL7"/>
<evidence type="ECO:0000313" key="3">
    <source>
        <dbReference type="Proteomes" id="UP001165121"/>
    </source>
</evidence>
<proteinExistence type="predicted"/>
<feature type="region of interest" description="Disordered" evidence="1">
    <location>
        <begin position="78"/>
        <end position="101"/>
    </location>
</feature>
<organism evidence="2 3">
    <name type="scientific">Phytophthora fragariaefolia</name>
    <dbReference type="NCBI Taxonomy" id="1490495"/>
    <lineage>
        <taxon>Eukaryota</taxon>
        <taxon>Sar</taxon>
        <taxon>Stramenopiles</taxon>
        <taxon>Oomycota</taxon>
        <taxon>Peronosporomycetes</taxon>
        <taxon>Peronosporales</taxon>
        <taxon>Peronosporaceae</taxon>
        <taxon>Phytophthora</taxon>
    </lineage>
</organism>
<sequence>MDQRFQNSTSIPFFPLTRQSFLPLISRKLLVMTEGIDWKAFKRLWSALIKAGWKARPPLGLNSEHTYTLMRCGLLPKREGLIPSPPSPRRSSLTIGRPPMGKGAAYAAAQRRMAAETLSSGVVNSSVVTDTEQGDDVDDVMVADTEQGGDDVDVNAPVAIEDANLDTERDPTDFEEEKEEDTIGAGNTSGSGLDAFDSLHITDAMRCERLFGPVDADDINISEDFVEPKEEVESVSDPVNAPEYLSVPHESAIDSYESDLESDDEFKDDSSLFEQDYVAMRAMGASGWDIYDRNHSGDLQLDGATDLYTGTWGPTRSAAAYASSPLGMCFYFLPKELWYHIAKESEAYWIECIPSVTAAPHAKQVAVHEKYPTKKIQPLEDLIDKLTKTR</sequence>
<dbReference type="EMBL" id="BSXT01002671">
    <property type="protein sequence ID" value="GMF50293.1"/>
    <property type="molecule type" value="Genomic_DNA"/>
</dbReference>
<protein>
    <submittedName>
        <fullName evidence="2">Unnamed protein product</fullName>
    </submittedName>
</protein>
<comment type="caution">
    <text evidence="2">The sequence shown here is derived from an EMBL/GenBank/DDBJ whole genome shotgun (WGS) entry which is preliminary data.</text>
</comment>
<feature type="region of interest" description="Disordered" evidence="1">
    <location>
        <begin position="167"/>
        <end position="193"/>
    </location>
</feature>
<reference evidence="2" key="1">
    <citation type="submission" date="2023-04" db="EMBL/GenBank/DDBJ databases">
        <title>Phytophthora fragariaefolia NBRC 109709.</title>
        <authorList>
            <person name="Ichikawa N."/>
            <person name="Sato H."/>
            <person name="Tonouchi N."/>
        </authorList>
    </citation>
    <scope>NUCLEOTIDE SEQUENCE</scope>
    <source>
        <strain evidence="2">NBRC 109709</strain>
    </source>
</reference>
<evidence type="ECO:0000256" key="1">
    <source>
        <dbReference type="SAM" id="MobiDB-lite"/>
    </source>
</evidence>
<feature type="compositionally biased region" description="Acidic residues" evidence="1">
    <location>
        <begin position="173"/>
        <end position="182"/>
    </location>
</feature>
<name>A0A9W6XYL7_9STRA</name>
<dbReference type="Proteomes" id="UP001165121">
    <property type="component" value="Unassembled WGS sequence"/>
</dbReference>
<keyword evidence="3" id="KW-1185">Reference proteome</keyword>
<evidence type="ECO:0000313" key="2">
    <source>
        <dbReference type="EMBL" id="GMF50293.1"/>
    </source>
</evidence>
<accession>A0A9W6XYL7</accession>
<dbReference type="OrthoDB" id="128872at2759"/>